<evidence type="ECO:0000256" key="5">
    <source>
        <dbReference type="ARBA" id="ARBA00022490"/>
    </source>
</evidence>
<keyword evidence="11" id="KW-1185">Reference proteome</keyword>
<dbReference type="PANTHER" id="PTHR21470:SF2">
    <property type="entry name" value="RAB6-INTERACTING GOLGIN"/>
    <property type="match status" value="1"/>
</dbReference>
<feature type="region of interest" description="Disordered" evidence="10">
    <location>
        <begin position="238"/>
        <end position="319"/>
    </location>
</feature>
<feature type="compositionally biased region" description="Basic and acidic residues" evidence="10">
    <location>
        <begin position="262"/>
        <end position="281"/>
    </location>
</feature>
<evidence type="ECO:0000256" key="2">
    <source>
        <dbReference type="ARBA" id="ARBA00004555"/>
    </source>
</evidence>
<keyword evidence="7" id="KW-0175">Coiled coil</keyword>
<dbReference type="GO" id="GO:1905515">
    <property type="term" value="P:non-motile cilium assembly"/>
    <property type="evidence" value="ECO:0007669"/>
    <property type="project" value="TreeGrafter"/>
</dbReference>
<evidence type="ECO:0000256" key="10">
    <source>
        <dbReference type="SAM" id="MobiDB-lite"/>
    </source>
</evidence>
<dbReference type="PANTHER" id="PTHR21470">
    <property type="entry name" value="RAB6-INTERACTING PROTEIN GORAB"/>
    <property type="match status" value="1"/>
</dbReference>
<dbReference type="InterPro" id="IPR007033">
    <property type="entry name" value="GORAB"/>
</dbReference>
<evidence type="ECO:0000256" key="4">
    <source>
        <dbReference type="ARBA" id="ARBA00014130"/>
    </source>
</evidence>
<evidence type="ECO:0000256" key="6">
    <source>
        <dbReference type="ARBA" id="ARBA00023034"/>
    </source>
</evidence>
<protein>
    <recommendedName>
        <fullName evidence="4">RAB6-interacting golgin</fullName>
    </recommendedName>
    <alternativeName>
        <fullName evidence="9">N-terminal kinase-like-binding protein 1</fullName>
    </alternativeName>
    <alternativeName>
        <fullName evidence="8">SCY1-like 1-binding protein 1</fullName>
    </alternativeName>
</protein>
<evidence type="ECO:0000256" key="8">
    <source>
        <dbReference type="ARBA" id="ARBA00032512"/>
    </source>
</evidence>
<name>A0A8J1KJN4_XENLA</name>
<feature type="compositionally biased region" description="Low complexity" evidence="10">
    <location>
        <begin position="51"/>
        <end position="62"/>
    </location>
</feature>
<dbReference type="AlphaFoldDB" id="A0A8J1KJN4"/>
<accession>A0A8J1KJN4</accession>
<dbReference type="GeneID" id="108706001"/>
<feature type="compositionally biased region" description="Basic and acidic residues" evidence="10">
    <location>
        <begin position="10"/>
        <end position="29"/>
    </location>
</feature>
<gene>
    <name evidence="12" type="primary">LOC108706001</name>
</gene>
<feature type="region of interest" description="Disordered" evidence="10">
    <location>
        <begin position="1"/>
        <end position="133"/>
    </location>
</feature>
<dbReference type="Proteomes" id="UP000186698">
    <property type="component" value="Chromosome 4S"/>
</dbReference>
<evidence type="ECO:0000256" key="3">
    <source>
        <dbReference type="ARBA" id="ARBA00005599"/>
    </source>
</evidence>
<sequence>MSGWQGFSEEELRNLKMKQELPHQPDHSRRQPTSAKPAAAKSRRQMQRKMALQAQSQQLAKQNGSLSVPPEQQLSRPTSSSSPNVISCPVEKKQIIHGQPQMSTSVSSGTDHKEEDLCSEENEELNKKEMELREKSRLDQLQLEQRLMEEKNKRKKALLAKAIAERKRYDKAEAEYILAKVDLHKKTEIKEQLTEHLCTIIQQNELRKAKKLEELMQQLEVDADEEKLELEIEVEQMLQQQETEAKRQLVATQQTQVQVDSPTEKNVEPPEKEKSAEKEASSDQNGPCQSSPHLTNESCVQDKSTAKSEPNSLSDKQPV</sequence>
<keyword evidence="5" id="KW-0963">Cytoplasm</keyword>
<keyword evidence="6" id="KW-0333">Golgi apparatus</keyword>
<proteinExistence type="inferred from homology"/>
<evidence type="ECO:0000313" key="12">
    <source>
        <dbReference type="RefSeq" id="XP_041417535.1"/>
    </source>
</evidence>
<feature type="compositionally biased region" description="Polar residues" evidence="10">
    <location>
        <begin position="100"/>
        <end position="109"/>
    </location>
</feature>
<dbReference type="RefSeq" id="XP_041417535.1">
    <property type="nucleotide sequence ID" value="XM_041561601.1"/>
</dbReference>
<evidence type="ECO:0000256" key="9">
    <source>
        <dbReference type="ARBA" id="ARBA00033032"/>
    </source>
</evidence>
<comment type="subcellular location">
    <subcellularLocation>
        <location evidence="1">Cytoplasm</location>
    </subcellularLocation>
    <subcellularLocation>
        <location evidence="2">Golgi apparatus</location>
    </subcellularLocation>
</comment>
<dbReference type="GO" id="GO:0005794">
    <property type="term" value="C:Golgi apparatus"/>
    <property type="evidence" value="ECO:0007669"/>
    <property type="project" value="UniProtKB-SubCell"/>
</dbReference>
<evidence type="ECO:0000256" key="7">
    <source>
        <dbReference type="ARBA" id="ARBA00023054"/>
    </source>
</evidence>
<feature type="compositionally biased region" description="Basic and acidic residues" evidence="10">
    <location>
        <begin position="124"/>
        <end position="133"/>
    </location>
</feature>
<comment type="similarity">
    <text evidence="3">Belongs to the GORAB family.</text>
</comment>
<organism evidence="11 12">
    <name type="scientific">Xenopus laevis</name>
    <name type="common">African clawed frog</name>
    <dbReference type="NCBI Taxonomy" id="8355"/>
    <lineage>
        <taxon>Eukaryota</taxon>
        <taxon>Metazoa</taxon>
        <taxon>Chordata</taxon>
        <taxon>Craniata</taxon>
        <taxon>Vertebrata</taxon>
        <taxon>Euteleostomi</taxon>
        <taxon>Amphibia</taxon>
        <taxon>Batrachia</taxon>
        <taxon>Anura</taxon>
        <taxon>Pipoidea</taxon>
        <taxon>Pipidae</taxon>
        <taxon>Xenopodinae</taxon>
        <taxon>Xenopus</taxon>
        <taxon>Xenopus</taxon>
    </lineage>
</organism>
<feature type="compositionally biased region" description="Polar residues" evidence="10">
    <location>
        <begin position="283"/>
        <end position="319"/>
    </location>
</feature>
<feature type="compositionally biased region" description="Polar residues" evidence="10">
    <location>
        <begin position="63"/>
        <end position="85"/>
    </location>
</feature>
<evidence type="ECO:0000256" key="1">
    <source>
        <dbReference type="ARBA" id="ARBA00004496"/>
    </source>
</evidence>
<reference evidence="12" key="1">
    <citation type="submission" date="2025-08" db="UniProtKB">
        <authorList>
            <consortium name="RefSeq"/>
        </authorList>
    </citation>
    <scope>IDENTIFICATION</scope>
    <source>
        <strain evidence="12">J_2021</strain>
        <tissue evidence="12">Erythrocytes</tissue>
    </source>
</reference>
<evidence type="ECO:0000313" key="11">
    <source>
        <dbReference type="Proteomes" id="UP000186698"/>
    </source>
</evidence>